<name>A0A6C0K6W3_9ZZZZ</name>
<keyword evidence="1" id="KW-0472">Membrane</keyword>
<feature type="transmembrane region" description="Helical" evidence="1">
    <location>
        <begin position="691"/>
        <end position="709"/>
    </location>
</feature>
<keyword evidence="1" id="KW-1133">Transmembrane helix</keyword>
<dbReference type="EMBL" id="MN740825">
    <property type="protein sequence ID" value="QHU13782.1"/>
    <property type="molecule type" value="Genomic_DNA"/>
</dbReference>
<accession>A0A6C0K6W3</accession>
<proteinExistence type="predicted"/>
<keyword evidence="1" id="KW-0812">Transmembrane</keyword>
<feature type="transmembrane region" description="Helical" evidence="1">
    <location>
        <begin position="828"/>
        <end position="850"/>
    </location>
</feature>
<reference evidence="2" key="1">
    <citation type="journal article" date="2020" name="Nature">
        <title>Giant virus diversity and host interactions through global metagenomics.</title>
        <authorList>
            <person name="Schulz F."/>
            <person name="Roux S."/>
            <person name="Paez-Espino D."/>
            <person name="Jungbluth S."/>
            <person name="Walsh D.A."/>
            <person name="Denef V.J."/>
            <person name="McMahon K.D."/>
            <person name="Konstantinidis K.T."/>
            <person name="Eloe-Fadrosh E.A."/>
            <person name="Kyrpides N.C."/>
            <person name="Woyke T."/>
        </authorList>
    </citation>
    <scope>NUCLEOTIDE SEQUENCE</scope>
    <source>
        <strain evidence="2">GVMAG-S-1101178-73</strain>
    </source>
</reference>
<dbReference type="AlphaFoldDB" id="A0A6C0K6W3"/>
<feature type="transmembrane region" description="Helical" evidence="1">
    <location>
        <begin position="662"/>
        <end position="684"/>
    </location>
</feature>
<feature type="transmembrane region" description="Helical" evidence="1">
    <location>
        <begin position="856"/>
        <end position="877"/>
    </location>
</feature>
<evidence type="ECO:0000256" key="1">
    <source>
        <dbReference type="SAM" id="Phobius"/>
    </source>
</evidence>
<evidence type="ECO:0000313" key="2">
    <source>
        <dbReference type="EMBL" id="QHU13782.1"/>
    </source>
</evidence>
<organism evidence="2">
    <name type="scientific">viral metagenome</name>
    <dbReference type="NCBI Taxonomy" id="1070528"/>
    <lineage>
        <taxon>unclassified sequences</taxon>
        <taxon>metagenomes</taxon>
        <taxon>organismal metagenomes</taxon>
    </lineage>
</organism>
<protein>
    <submittedName>
        <fullName evidence="2">Uncharacterized protein</fullName>
    </submittedName>
</protein>
<sequence length="900" mass="101488">MTTTLKNSYISKIDEKLKIYDSIFLKSIDGGGILLAEASKITEPNGLRITSNENDTSYNTGQFTNFIRNIVNFNIKNFNILDDRDNNMGFVKRTVGREGTPTYSFNDNVKTNIIETLKVINVFVDILEAYKYCIDNKDKNTFDTGYTAETPIDRIELVSAKTRFYNADKTTITPTKTVLNAGYIRRIKDYAGAEKEITVLYLSIQSFNTGMADKNYNYNHIFKKTKEDSAFETTPVNILDSAAKTGLTQALPLATLDYPRQVYRGVIDDPKAVSNITLENRNKELIVLLLRTLFNLDNNFRTQSVYALYYYYKFVQLYSALVINVSNVMYADTETTNPRRIETRNMTTTKTALGVSGIELVGTNYVYSAVPTLSVSGGGGTITAANITVASASTSSGGSSVVNIAKGGSRFTEAPTTITVSGGTKTSGAEPTARGTIVPVAMEYTRTNDDNIDKLRDVISEISNALSDLITDISNYNANTDTSSVICTSPPDANPTTASISADNKVVLNITKPCLITKLNEYSEKFDLVSDYTVYDSISKNYYTIIRINNEDQGIFKIEINAVFVANDILEKDIDTKVFKNSSRNTISKPTNDTPVSIGTTNDEFLKISRKDINAYKTEYIYNRNDLEKLNENIGYNSSKVIHQTNQYQAQFNKNLFLERQILAYNIILGIIIIVLLGINFVNIDKQIVKTISLFCLGAIVLLFIIYFISNITYIETFVSSGDALFVITEGYYKNKSNKLNPSSYNDLKLNTLKNEVDKLNAKFISYFEKIIITLPSTDNLDFYREIKDVITNDRDNKQFINKRLEYNKSQNSNDINSLKYELENNKLYINTLLISAIIFVGLYNMYINYATSDKYLSLLLFVSIIIFIIIVSYYIITSNRRVKTVFKNVYWGPEFSKRF</sequence>